<organism evidence="3 4">
    <name type="scientific">Oxalicibacterium solurbis</name>
    <dbReference type="NCBI Taxonomy" id="69280"/>
    <lineage>
        <taxon>Bacteria</taxon>
        <taxon>Pseudomonadati</taxon>
        <taxon>Pseudomonadota</taxon>
        <taxon>Betaproteobacteria</taxon>
        <taxon>Burkholderiales</taxon>
        <taxon>Oxalobacteraceae</taxon>
        <taxon>Oxalicibacterium</taxon>
    </lineage>
</organism>
<sequence length="188" mass="20712">MKTMQQRKSFCPLATVAAGIVLAFGMQATANAADTAPPAPPHDAHKMEHDWARHRQEWMKKRLEKAAEHLGIQPSQQEAWQGYVNAVESPIGNGDAGKPADRPTDAAGIARLRADFAAAHAARMMNIANATARLQDVLTPEQQKKFNRMIAHAHRPGPRHAPDGHDGREDHRPPPPHDDMLLHDQARP</sequence>
<feature type="region of interest" description="Disordered" evidence="1">
    <location>
        <begin position="150"/>
        <end position="188"/>
    </location>
</feature>
<evidence type="ECO:0000256" key="2">
    <source>
        <dbReference type="SAM" id="SignalP"/>
    </source>
</evidence>
<accession>A0A8J3B246</accession>
<evidence type="ECO:0000313" key="4">
    <source>
        <dbReference type="Proteomes" id="UP000627205"/>
    </source>
</evidence>
<gene>
    <name evidence="3" type="ORF">GCM10011430_23710</name>
</gene>
<protein>
    <recommendedName>
        <fullName evidence="5">LTXXQ motif family protein</fullName>
    </recommendedName>
</protein>
<dbReference type="Proteomes" id="UP000627205">
    <property type="component" value="Unassembled WGS sequence"/>
</dbReference>
<dbReference type="GO" id="GO:0042597">
    <property type="term" value="C:periplasmic space"/>
    <property type="evidence" value="ECO:0007669"/>
    <property type="project" value="InterPro"/>
</dbReference>
<dbReference type="RefSeq" id="WP_188422005.1">
    <property type="nucleotide sequence ID" value="NZ_BMDP01000003.1"/>
</dbReference>
<dbReference type="Gene3D" id="1.20.120.1490">
    <property type="match status" value="1"/>
</dbReference>
<evidence type="ECO:0000313" key="3">
    <source>
        <dbReference type="EMBL" id="GGI55197.1"/>
    </source>
</evidence>
<evidence type="ECO:0008006" key="5">
    <source>
        <dbReference type="Google" id="ProtNLM"/>
    </source>
</evidence>
<comment type="caution">
    <text evidence="3">The sequence shown here is derived from an EMBL/GenBank/DDBJ whole genome shotgun (WGS) entry which is preliminary data.</text>
</comment>
<proteinExistence type="predicted"/>
<dbReference type="EMBL" id="BMDP01000003">
    <property type="protein sequence ID" value="GGI55197.1"/>
    <property type="molecule type" value="Genomic_DNA"/>
</dbReference>
<feature type="chain" id="PRO_5035251983" description="LTXXQ motif family protein" evidence="2">
    <location>
        <begin position="33"/>
        <end position="188"/>
    </location>
</feature>
<dbReference type="AlphaFoldDB" id="A0A8J3B246"/>
<name>A0A8J3B246_9BURK</name>
<keyword evidence="2" id="KW-0732">Signal</keyword>
<reference evidence="3" key="1">
    <citation type="journal article" date="2014" name="Int. J. Syst. Evol. Microbiol.">
        <title>Complete genome sequence of Corynebacterium casei LMG S-19264T (=DSM 44701T), isolated from a smear-ripened cheese.</title>
        <authorList>
            <consortium name="US DOE Joint Genome Institute (JGI-PGF)"/>
            <person name="Walter F."/>
            <person name="Albersmeier A."/>
            <person name="Kalinowski J."/>
            <person name="Ruckert C."/>
        </authorList>
    </citation>
    <scope>NUCLEOTIDE SEQUENCE</scope>
    <source>
        <strain evidence="3">CCM 7664</strain>
    </source>
</reference>
<reference evidence="3" key="2">
    <citation type="submission" date="2020-09" db="EMBL/GenBank/DDBJ databases">
        <authorList>
            <person name="Sun Q."/>
            <person name="Sedlacek I."/>
        </authorList>
    </citation>
    <scope>NUCLEOTIDE SEQUENCE</scope>
    <source>
        <strain evidence="3">CCM 7664</strain>
    </source>
</reference>
<keyword evidence="4" id="KW-1185">Reference proteome</keyword>
<dbReference type="Pfam" id="PF07813">
    <property type="entry name" value="LTXXQ"/>
    <property type="match status" value="1"/>
</dbReference>
<feature type="signal peptide" evidence="2">
    <location>
        <begin position="1"/>
        <end position="32"/>
    </location>
</feature>
<evidence type="ECO:0000256" key="1">
    <source>
        <dbReference type="SAM" id="MobiDB-lite"/>
    </source>
</evidence>
<feature type="compositionally biased region" description="Basic and acidic residues" evidence="1">
    <location>
        <begin position="160"/>
        <end position="188"/>
    </location>
</feature>
<dbReference type="InterPro" id="IPR012899">
    <property type="entry name" value="LTXXQ"/>
</dbReference>